<protein>
    <submittedName>
        <fullName evidence="2">Uncharacterized protein</fullName>
    </submittedName>
</protein>
<evidence type="ECO:0000313" key="2">
    <source>
        <dbReference type="EMBL" id="QPJ61688.1"/>
    </source>
</evidence>
<sequence length="108" mass="12576">MSLELWQVISFVLAALLSGLGFMVRQAFNQLKNDVDSLRGEIRSIYVEQSEGREKMYREFVAKEDHHIYIGKMEGLFSTVFRDLKNLTATLNQTIGQLNYSREQKRND</sequence>
<dbReference type="AlphaFoldDB" id="A0A7T0BVK5"/>
<evidence type="ECO:0000313" key="3">
    <source>
        <dbReference type="Proteomes" id="UP000594688"/>
    </source>
</evidence>
<proteinExistence type="predicted"/>
<dbReference type="Proteomes" id="UP000594688">
    <property type="component" value="Chromosome"/>
</dbReference>
<gene>
    <name evidence="2" type="ORF">G3M70_07225</name>
</gene>
<keyword evidence="1" id="KW-0812">Transmembrane</keyword>
<keyword evidence="1" id="KW-1133">Transmembrane helix</keyword>
<dbReference type="EMBL" id="CP048685">
    <property type="protein sequence ID" value="QPJ61688.1"/>
    <property type="molecule type" value="Genomic_DNA"/>
</dbReference>
<dbReference type="KEGG" id="nli:G3M70_07225"/>
<keyword evidence="1" id="KW-0472">Membrane</keyword>
<name>A0A7T0BVK5_9BACT</name>
<feature type="transmembrane region" description="Helical" evidence="1">
    <location>
        <begin position="6"/>
        <end position="24"/>
    </location>
</feature>
<reference evidence="2 3" key="1">
    <citation type="submission" date="2020-02" db="EMBL/GenBank/DDBJ databases">
        <title>Genomic and physiological characterization of two novel Nitrospinaceae genera.</title>
        <authorList>
            <person name="Mueller A.J."/>
            <person name="Jung M.-Y."/>
            <person name="Strachan C.R."/>
            <person name="Herbold C.W."/>
            <person name="Kirkegaard R.H."/>
            <person name="Daims H."/>
        </authorList>
    </citation>
    <scope>NUCLEOTIDE SEQUENCE [LARGE SCALE GENOMIC DNA]</scope>
    <source>
        <strain evidence="2">EB</strain>
    </source>
</reference>
<organism evidence="2 3">
    <name type="scientific">Candidatus Nitronauta litoralis</name>
    <dbReference type="NCBI Taxonomy" id="2705533"/>
    <lineage>
        <taxon>Bacteria</taxon>
        <taxon>Pseudomonadati</taxon>
        <taxon>Nitrospinota/Tectimicrobiota group</taxon>
        <taxon>Nitrospinota</taxon>
        <taxon>Nitrospinia</taxon>
        <taxon>Nitrospinales</taxon>
        <taxon>Nitrospinaceae</taxon>
        <taxon>Candidatus Nitronauta</taxon>
    </lineage>
</organism>
<evidence type="ECO:0000256" key="1">
    <source>
        <dbReference type="SAM" id="Phobius"/>
    </source>
</evidence>
<accession>A0A7T0BVK5</accession>